<dbReference type="EMBL" id="JACAZF010000014">
    <property type="protein sequence ID" value="KAF7290821.1"/>
    <property type="molecule type" value="Genomic_DNA"/>
</dbReference>
<dbReference type="Gene3D" id="6.10.140.2220">
    <property type="match status" value="1"/>
</dbReference>
<feature type="compositionally biased region" description="Acidic residues" evidence="5">
    <location>
        <begin position="12"/>
        <end position="29"/>
    </location>
</feature>
<evidence type="ECO:0000313" key="8">
    <source>
        <dbReference type="Proteomes" id="UP000636479"/>
    </source>
</evidence>
<dbReference type="InterPro" id="IPR002893">
    <property type="entry name" value="Znf_MYND"/>
</dbReference>
<feature type="domain" description="MYND-type" evidence="6">
    <location>
        <begin position="208"/>
        <end position="251"/>
    </location>
</feature>
<keyword evidence="1" id="KW-0479">Metal-binding</keyword>
<dbReference type="AlphaFoldDB" id="A0A8H6VSY5"/>
<keyword evidence="3" id="KW-0862">Zinc</keyword>
<dbReference type="Pfam" id="PF01753">
    <property type="entry name" value="zf-MYND"/>
    <property type="match status" value="1"/>
</dbReference>
<keyword evidence="8" id="KW-1185">Reference proteome</keyword>
<reference evidence="7" key="1">
    <citation type="submission" date="2020-05" db="EMBL/GenBank/DDBJ databases">
        <title>Mycena genomes resolve the evolution of fungal bioluminescence.</title>
        <authorList>
            <person name="Tsai I.J."/>
        </authorList>
    </citation>
    <scope>NUCLEOTIDE SEQUENCE</scope>
    <source>
        <strain evidence="7">171206Taipei</strain>
    </source>
</reference>
<dbReference type="PROSITE" id="PS01360">
    <property type="entry name" value="ZF_MYND_1"/>
    <property type="match status" value="1"/>
</dbReference>
<evidence type="ECO:0000256" key="4">
    <source>
        <dbReference type="PROSITE-ProRule" id="PRU00134"/>
    </source>
</evidence>
<comment type="caution">
    <text evidence="7">The sequence shown here is derived from an EMBL/GenBank/DDBJ whole genome shotgun (WGS) entry which is preliminary data.</text>
</comment>
<evidence type="ECO:0000256" key="2">
    <source>
        <dbReference type="ARBA" id="ARBA00022771"/>
    </source>
</evidence>
<name>A0A8H6VSY5_9AGAR</name>
<dbReference type="OrthoDB" id="265717at2759"/>
<dbReference type="Proteomes" id="UP000636479">
    <property type="component" value="Unassembled WGS sequence"/>
</dbReference>
<feature type="compositionally biased region" description="Basic and acidic residues" evidence="5">
    <location>
        <begin position="1"/>
        <end position="11"/>
    </location>
</feature>
<sequence>MASSEEYKSDLSDEYDDDDSFEEQTDSDEPPDREAYWATTRFGPRGPPPHFGPGHSPKIRGDSNLRNPHCFPSYNHCPDYRTYWPQDEVVPPPHHHWCFLGQILNFKDKVLVVSDTAGNNVFVCLYFSNTTELFDWSTLKSGSTIAVLYAEQRYYDPDEDSDDEQLQKRILLLHHPQFVKIYPCSLETLLRINDDIEAETPEDRLQKCQGCGKDDGPNKLTLRRCSRCMSVSYCSSECQVAAWKRGHKSECKVFAAVTELKLSRYWRNEYPVEWVAFGQREKAMIEREEWRNNAVAVIKPEWRTAEPLVPVKLVGTFEVSSGELVWGQLASILEGIKNPASDQPGEDKASVDNGGTVYTQGWTFRALAKTGVWKIAKVDGFGLPDRPKDTWIAYHSSYSSPAELLSMTRDIDWGNRMENPRVCWVNRYDWGSQCSNSSGAARMFAALDPGSAWPVAVERKKRRWQYAHNNTFLLDAKYAAGLLRTIARPSLLDENLSKGEGSSFLGGETVVGCHLPITKSEYEFARMIFSEEDSVSVPGKKELVAFWYERDNMYHYEEALGEPTYEDVV</sequence>
<evidence type="ECO:0000259" key="6">
    <source>
        <dbReference type="PROSITE" id="PS50865"/>
    </source>
</evidence>
<evidence type="ECO:0000313" key="7">
    <source>
        <dbReference type="EMBL" id="KAF7290821.1"/>
    </source>
</evidence>
<proteinExistence type="predicted"/>
<evidence type="ECO:0000256" key="3">
    <source>
        <dbReference type="ARBA" id="ARBA00022833"/>
    </source>
</evidence>
<evidence type="ECO:0000256" key="5">
    <source>
        <dbReference type="SAM" id="MobiDB-lite"/>
    </source>
</evidence>
<dbReference type="RefSeq" id="XP_037214181.1">
    <property type="nucleotide sequence ID" value="XM_037369683.1"/>
</dbReference>
<keyword evidence="2 4" id="KW-0863">Zinc-finger</keyword>
<gene>
    <name evidence="7" type="ORF">MIND_01323300</name>
</gene>
<accession>A0A8H6VSY5</accession>
<dbReference type="PROSITE" id="PS50865">
    <property type="entry name" value="ZF_MYND_2"/>
    <property type="match status" value="1"/>
</dbReference>
<dbReference type="GO" id="GO:0008270">
    <property type="term" value="F:zinc ion binding"/>
    <property type="evidence" value="ECO:0007669"/>
    <property type="project" value="UniProtKB-KW"/>
</dbReference>
<dbReference type="GeneID" id="59352199"/>
<feature type="region of interest" description="Disordered" evidence="5">
    <location>
        <begin position="1"/>
        <end position="59"/>
    </location>
</feature>
<organism evidence="7 8">
    <name type="scientific">Mycena indigotica</name>
    <dbReference type="NCBI Taxonomy" id="2126181"/>
    <lineage>
        <taxon>Eukaryota</taxon>
        <taxon>Fungi</taxon>
        <taxon>Dikarya</taxon>
        <taxon>Basidiomycota</taxon>
        <taxon>Agaricomycotina</taxon>
        <taxon>Agaricomycetes</taxon>
        <taxon>Agaricomycetidae</taxon>
        <taxon>Agaricales</taxon>
        <taxon>Marasmiineae</taxon>
        <taxon>Mycenaceae</taxon>
        <taxon>Mycena</taxon>
    </lineage>
</organism>
<dbReference type="SUPFAM" id="SSF144232">
    <property type="entry name" value="HIT/MYND zinc finger-like"/>
    <property type="match status" value="1"/>
</dbReference>
<evidence type="ECO:0000256" key="1">
    <source>
        <dbReference type="ARBA" id="ARBA00022723"/>
    </source>
</evidence>
<protein>
    <recommendedName>
        <fullName evidence="6">MYND-type domain-containing protein</fullName>
    </recommendedName>
</protein>